<dbReference type="Gene3D" id="3.60.10.10">
    <property type="entry name" value="Endonuclease/exonuclease/phosphatase"/>
    <property type="match status" value="1"/>
</dbReference>
<evidence type="ECO:0000259" key="1">
    <source>
        <dbReference type="Pfam" id="PF19580"/>
    </source>
</evidence>
<name>A0A154L5R7_9PROT</name>
<dbReference type="Proteomes" id="UP000076335">
    <property type="component" value="Unassembled WGS sequence"/>
</dbReference>
<accession>A0A154L5R7</accession>
<comment type="caution">
    <text evidence="2">The sequence shown here is derived from an EMBL/GenBank/DDBJ whole genome shotgun (WGS) entry which is preliminary data.</text>
</comment>
<dbReference type="Pfam" id="PF19580">
    <property type="entry name" value="Exo_endo_phos_3"/>
    <property type="match status" value="1"/>
</dbReference>
<keyword evidence="2" id="KW-0378">Hydrolase</keyword>
<dbReference type="OrthoDB" id="1398885at2"/>
<evidence type="ECO:0000313" key="3">
    <source>
        <dbReference type="Proteomes" id="UP000076335"/>
    </source>
</evidence>
<feature type="domain" description="Endonuclease/exonuclease/phosphatase" evidence="1">
    <location>
        <begin position="122"/>
        <end position="294"/>
    </location>
</feature>
<keyword evidence="2" id="KW-0255">Endonuclease</keyword>
<dbReference type="EMBL" id="LPVY01000012">
    <property type="protein sequence ID" value="KZB64450.1"/>
    <property type="molecule type" value="Genomic_DNA"/>
</dbReference>
<organism evidence="2 3">
    <name type="scientific">Thalassospira lucentensis</name>
    <dbReference type="NCBI Taxonomy" id="168935"/>
    <lineage>
        <taxon>Bacteria</taxon>
        <taxon>Pseudomonadati</taxon>
        <taxon>Pseudomonadota</taxon>
        <taxon>Alphaproteobacteria</taxon>
        <taxon>Rhodospirillales</taxon>
        <taxon>Thalassospiraceae</taxon>
        <taxon>Thalassospira</taxon>
    </lineage>
</organism>
<gene>
    <name evidence="2" type="ORF">AUP42_00630</name>
</gene>
<reference evidence="2 3" key="1">
    <citation type="submission" date="2015-12" db="EMBL/GenBank/DDBJ databases">
        <title>Genome sequence of Thalassospira lucentensis MCCC 1A02072.</title>
        <authorList>
            <person name="Lu L."/>
            <person name="Lai Q."/>
            <person name="Shao Z."/>
            <person name="Qian P."/>
        </authorList>
    </citation>
    <scope>NUCLEOTIDE SEQUENCE [LARGE SCALE GENOMIC DNA]</scope>
    <source>
        <strain evidence="2 3">MCCC 1A02072</strain>
    </source>
</reference>
<keyword evidence="2" id="KW-0269">Exonuclease</keyword>
<dbReference type="SUPFAM" id="SSF56219">
    <property type="entry name" value="DNase I-like"/>
    <property type="match status" value="1"/>
</dbReference>
<dbReference type="RefSeq" id="WP_062951713.1">
    <property type="nucleotide sequence ID" value="NZ_LPVY01000012.1"/>
</dbReference>
<dbReference type="AlphaFoldDB" id="A0A154L5R7"/>
<dbReference type="GO" id="GO:0004519">
    <property type="term" value="F:endonuclease activity"/>
    <property type="evidence" value="ECO:0007669"/>
    <property type="project" value="UniProtKB-KW"/>
</dbReference>
<proteinExistence type="predicted"/>
<dbReference type="InterPro" id="IPR036691">
    <property type="entry name" value="Endo/exonu/phosph_ase_sf"/>
</dbReference>
<sequence length="380" mass="42393">MRIAVFNVENLFDRAKVFNDEDPEAHRDVLDAHAELNKLFEKPAYSDADRARMLTLITQLGMLRSDEGKFTRIRKIRGQLISRPRPPKQPFIKANGRDDWVGWCELRMGPVDEAAMLNTARMIGDVGADVLALVEIESRPVLLAFQDFMREKGVLPVPYRHMMIIDGNDGRGIDVGLATHEGYPIGEMRSHVDDLKPDGAPIFSRDCPEYEIITPSGAQIMVLPNHFKSKYGGNDPASKAKRLAQSLAVAAYYNRLIAEGFENIVVLGDLNDTPDSAELDPLLNGTALRDVSAHPNFTEFEFNAGNGDRGTGTHGLGNDDDKIDYLLLSPALFDRVTKGGIYRKGIWPGSRPARWTTYPDFTKKHQAASDHHLIWADIDI</sequence>
<keyword evidence="2" id="KW-0540">Nuclease</keyword>
<evidence type="ECO:0000313" key="2">
    <source>
        <dbReference type="EMBL" id="KZB64450.1"/>
    </source>
</evidence>
<protein>
    <submittedName>
        <fullName evidence="2">Endonuclease/exonuclease/phosphatase</fullName>
    </submittedName>
</protein>
<dbReference type="GO" id="GO:0004527">
    <property type="term" value="F:exonuclease activity"/>
    <property type="evidence" value="ECO:0007669"/>
    <property type="project" value="UniProtKB-KW"/>
</dbReference>
<dbReference type="InterPro" id="IPR005135">
    <property type="entry name" value="Endo/exonuclease/phosphatase"/>
</dbReference>